<evidence type="ECO:0000313" key="1">
    <source>
        <dbReference type="EMBL" id="ASV84164.1"/>
    </source>
</evidence>
<evidence type="ECO:0000313" key="2">
    <source>
        <dbReference type="Proteomes" id="UP000215256"/>
    </source>
</evidence>
<proteinExistence type="predicted"/>
<accession>A0A248UBV0</accession>
<name>A0A248UBV0_9HYPH</name>
<organism evidence="1 2">
    <name type="scientific">Ochrobactrum quorumnocens</name>
    <dbReference type="NCBI Taxonomy" id="271865"/>
    <lineage>
        <taxon>Bacteria</taxon>
        <taxon>Pseudomonadati</taxon>
        <taxon>Pseudomonadota</taxon>
        <taxon>Alphaproteobacteria</taxon>
        <taxon>Hyphomicrobiales</taxon>
        <taxon>Brucellaceae</taxon>
        <taxon>Brucella/Ochrobactrum group</taxon>
        <taxon>Ochrobactrum</taxon>
    </lineage>
</organism>
<dbReference type="KEGG" id="och:CES85_4956"/>
<reference evidence="1 2" key="1">
    <citation type="submission" date="2017-07" db="EMBL/GenBank/DDBJ databases">
        <title>Phylogenetic study on the rhizospheric bacterium Ochrobactrum sp. A44.</title>
        <authorList>
            <person name="Krzyzanowska D.M."/>
            <person name="Ossowicki A."/>
            <person name="Rajewska M."/>
            <person name="Maciag T."/>
            <person name="Kaczynski Z."/>
            <person name="Czerwicka M."/>
            <person name="Jafra S."/>
        </authorList>
    </citation>
    <scope>NUCLEOTIDE SEQUENCE [LARGE SCALE GENOMIC DNA]</scope>
    <source>
        <strain evidence="1 2">A44</strain>
    </source>
</reference>
<dbReference type="EMBL" id="CP022603">
    <property type="protein sequence ID" value="ASV84164.1"/>
    <property type="molecule type" value="Genomic_DNA"/>
</dbReference>
<dbReference type="Proteomes" id="UP000215256">
    <property type="component" value="Chromosome 2"/>
</dbReference>
<dbReference type="AlphaFoldDB" id="A0A248UBV0"/>
<protein>
    <submittedName>
        <fullName evidence="1">Uncharacterized protein</fullName>
    </submittedName>
</protein>
<gene>
    <name evidence="1" type="ORF">CES85_4956</name>
</gene>
<sequence length="40" mass="4457">MTLIDSATLIVASSVPGYAVMARTGRGILKSYQFFRLEHR</sequence>